<dbReference type="GO" id="GO:0004497">
    <property type="term" value="F:monooxygenase activity"/>
    <property type="evidence" value="ECO:0007669"/>
    <property type="project" value="UniProtKB-KW"/>
</dbReference>
<dbReference type="OrthoDB" id="1470350at2759"/>
<dbReference type="GO" id="GO:0016020">
    <property type="term" value="C:membrane"/>
    <property type="evidence" value="ECO:0007669"/>
    <property type="project" value="TreeGrafter"/>
</dbReference>
<keyword evidence="2" id="KW-0560">Oxidoreductase</keyword>
<dbReference type="InterPro" id="IPR002401">
    <property type="entry name" value="Cyt_P450_E_grp-I"/>
</dbReference>
<dbReference type="Pfam" id="PF00067">
    <property type="entry name" value="p450"/>
    <property type="match status" value="1"/>
</dbReference>
<dbReference type="InterPro" id="IPR052666">
    <property type="entry name" value="CYP450_20A1-like"/>
</dbReference>
<dbReference type="EMBL" id="KZ308450">
    <property type="protein sequence ID" value="KAG8229876.1"/>
    <property type="molecule type" value="Genomic_DNA"/>
</dbReference>
<keyword evidence="6" id="KW-1185">Reference proteome</keyword>
<evidence type="ECO:0000313" key="5">
    <source>
        <dbReference type="EMBL" id="KAG8229876.1"/>
    </source>
</evidence>
<comment type="caution">
    <text evidence="5">The sequence shown here is derived from an EMBL/GenBank/DDBJ whole genome shotgun (WGS) entry which is preliminary data.</text>
</comment>
<evidence type="ECO:0000256" key="4">
    <source>
        <dbReference type="SAM" id="Phobius"/>
    </source>
</evidence>
<dbReference type="Proteomes" id="UP000792457">
    <property type="component" value="Unassembled WGS sequence"/>
</dbReference>
<keyword evidence="3" id="KW-0408">Iron</keyword>
<comment type="similarity">
    <text evidence="1">Belongs to the cytochrome P450 family.</text>
</comment>
<dbReference type="GO" id="GO:0020037">
    <property type="term" value="F:heme binding"/>
    <property type="evidence" value="ECO:0007669"/>
    <property type="project" value="InterPro"/>
</dbReference>
<keyword evidence="4" id="KW-0812">Transmembrane</keyword>
<dbReference type="Gene3D" id="1.10.630.10">
    <property type="entry name" value="Cytochrome P450"/>
    <property type="match status" value="1"/>
</dbReference>
<dbReference type="InterPro" id="IPR036396">
    <property type="entry name" value="Cyt_P450_sf"/>
</dbReference>
<dbReference type="PANTHER" id="PTHR24280">
    <property type="entry name" value="CYTOCHROME P450 20A1"/>
    <property type="match status" value="1"/>
</dbReference>
<name>A0A8K0K7K9_LADFU</name>
<keyword evidence="4" id="KW-0472">Membrane</keyword>
<dbReference type="SUPFAM" id="SSF48264">
    <property type="entry name" value="Cytochrome P450"/>
    <property type="match status" value="1"/>
</dbReference>
<evidence type="ECO:0008006" key="7">
    <source>
        <dbReference type="Google" id="ProtNLM"/>
    </source>
</evidence>
<reference evidence="5" key="2">
    <citation type="submission" date="2017-10" db="EMBL/GenBank/DDBJ databases">
        <title>Ladona fulva Genome sequencing and assembly.</title>
        <authorList>
            <person name="Murali S."/>
            <person name="Richards S."/>
            <person name="Bandaranaike D."/>
            <person name="Bellair M."/>
            <person name="Blankenburg K."/>
            <person name="Chao H."/>
            <person name="Dinh H."/>
            <person name="Doddapaneni H."/>
            <person name="Dugan-Rocha S."/>
            <person name="Elkadiri S."/>
            <person name="Gnanaolivu R."/>
            <person name="Hernandez B."/>
            <person name="Skinner E."/>
            <person name="Javaid M."/>
            <person name="Lee S."/>
            <person name="Li M."/>
            <person name="Ming W."/>
            <person name="Munidasa M."/>
            <person name="Muniz J."/>
            <person name="Nguyen L."/>
            <person name="Hughes D."/>
            <person name="Osuji N."/>
            <person name="Pu L.-L."/>
            <person name="Puazo M."/>
            <person name="Qu C."/>
            <person name="Quiroz J."/>
            <person name="Raj R."/>
            <person name="Weissenberger G."/>
            <person name="Xin Y."/>
            <person name="Zou X."/>
            <person name="Han Y."/>
            <person name="Worley K."/>
            <person name="Muzny D."/>
            <person name="Gibbs R."/>
        </authorList>
    </citation>
    <scope>NUCLEOTIDE SEQUENCE</scope>
    <source>
        <strain evidence="5">Sampled in the wild</strain>
    </source>
</reference>
<keyword evidence="3" id="KW-0349">Heme</keyword>
<comment type="cofactor">
    <cofactor evidence="3">
        <name>heme</name>
        <dbReference type="ChEBI" id="CHEBI:30413"/>
    </cofactor>
</comment>
<dbReference type="AlphaFoldDB" id="A0A8K0K7K9"/>
<proteinExistence type="inferred from homology"/>
<keyword evidence="4" id="KW-1133">Transmembrane helix</keyword>
<dbReference type="PRINTS" id="PR00463">
    <property type="entry name" value="EP450I"/>
</dbReference>
<dbReference type="PANTHER" id="PTHR24280:SF4">
    <property type="entry name" value="CYTOCHROME P450 20A1"/>
    <property type="match status" value="1"/>
</dbReference>
<feature type="transmembrane region" description="Helical" evidence="4">
    <location>
        <begin position="6"/>
        <end position="26"/>
    </location>
</feature>
<dbReference type="InterPro" id="IPR001128">
    <property type="entry name" value="Cyt_P450"/>
</dbReference>
<protein>
    <recommendedName>
        <fullName evidence="7">Cytochrome P450 20A1</fullName>
    </recommendedName>
</protein>
<sequence>MIAMLAFVIFAVTFVAVLLVAVLYLYPASRKRPTSIPGPDPSDPKDGNLPDIQLAGGLHNYLAELHDEYGPMASFWHGSQLVVSVASPEAFSDQAHAFDRPALLFEHLKPLLGDDCILFSNGAEGRKRRSLYAQGFNEESCMSYALVFSKLARELCDRWAGLPSEQLLPLHQYMIAFAAKALLTTVYGGHYLTDDSSIHQLAQNYDVCMTELLSRELLEPVPQKNDPRERRFQQSIQAMRDSFQKVLTSAKENPEKCSPFVKALVSSELSEDAMISDCLAYLVGGFQTTGNLLTWVLYYLALYPEVQEELHQEIKAVFGTSSEFTEDHLKALRSVLDEALRCGAVAPFAARVQQIETSVAGHIVPSGTPVVHALGVVLQGENTLWPNPERFDPDRFKEESVKSRPPLSFCPFGFAGKRRCPGEEYVLNHFLKKQ</sequence>
<accession>A0A8K0K7K9</accession>
<reference evidence="5" key="1">
    <citation type="submission" date="2013-04" db="EMBL/GenBank/DDBJ databases">
        <authorList>
            <person name="Qu J."/>
            <person name="Murali S.C."/>
            <person name="Bandaranaike D."/>
            <person name="Bellair M."/>
            <person name="Blankenburg K."/>
            <person name="Chao H."/>
            <person name="Dinh H."/>
            <person name="Doddapaneni H."/>
            <person name="Downs B."/>
            <person name="Dugan-Rocha S."/>
            <person name="Elkadiri S."/>
            <person name="Gnanaolivu R.D."/>
            <person name="Hernandez B."/>
            <person name="Javaid M."/>
            <person name="Jayaseelan J.C."/>
            <person name="Lee S."/>
            <person name="Li M."/>
            <person name="Ming W."/>
            <person name="Munidasa M."/>
            <person name="Muniz J."/>
            <person name="Nguyen L."/>
            <person name="Ongeri F."/>
            <person name="Osuji N."/>
            <person name="Pu L.-L."/>
            <person name="Puazo M."/>
            <person name="Qu C."/>
            <person name="Quiroz J."/>
            <person name="Raj R."/>
            <person name="Weissenberger G."/>
            <person name="Xin Y."/>
            <person name="Zou X."/>
            <person name="Han Y."/>
            <person name="Richards S."/>
            <person name="Worley K."/>
            <person name="Muzny D."/>
            <person name="Gibbs R."/>
        </authorList>
    </citation>
    <scope>NUCLEOTIDE SEQUENCE</scope>
    <source>
        <strain evidence="5">Sampled in the wild</strain>
    </source>
</reference>
<gene>
    <name evidence="5" type="ORF">J437_LFUL008267</name>
</gene>
<keyword evidence="3" id="KW-0479">Metal-binding</keyword>
<dbReference type="GO" id="GO:0005506">
    <property type="term" value="F:iron ion binding"/>
    <property type="evidence" value="ECO:0007669"/>
    <property type="project" value="InterPro"/>
</dbReference>
<evidence type="ECO:0000313" key="6">
    <source>
        <dbReference type="Proteomes" id="UP000792457"/>
    </source>
</evidence>
<feature type="binding site" description="axial binding residue" evidence="3">
    <location>
        <position position="420"/>
    </location>
    <ligand>
        <name>heme</name>
        <dbReference type="ChEBI" id="CHEBI:30413"/>
    </ligand>
    <ligandPart>
        <name>Fe</name>
        <dbReference type="ChEBI" id="CHEBI:18248"/>
    </ligandPart>
</feature>
<dbReference type="GO" id="GO:0016705">
    <property type="term" value="F:oxidoreductase activity, acting on paired donors, with incorporation or reduction of molecular oxygen"/>
    <property type="evidence" value="ECO:0007669"/>
    <property type="project" value="InterPro"/>
</dbReference>
<keyword evidence="2" id="KW-0503">Monooxygenase</keyword>
<organism evidence="5 6">
    <name type="scientific">Ladona fulva</name>
    <name type="common">Scarce chaser dragonfly</name>
    <name type="synonym">Libellula fulva</name>
    <dbReference type="NCBI Taxonomy" id="123851"/>
    <lineage>
        <taxon>Eukaryota</taxon>
        <taxon>Metazoa</taxon>
        <taxon>Ecdysozoa</taxon>
        <taxon>Arthropoda</taxon>
        <taxon>Hexapoda</taxon>
        <taxon>Insecta</taxon>
        <taxon>Pterygota</taxon>
        <taxon>Palaeoptera</taxon>
        <taxon>Odonata</taxon>
        <taxon>Epiprocta</taxon>
        <taxon>Anisoptera</taxon>
        <taxon>Libelluloidea</taxon>
        <taxon>Libellulidae</taxon>
        <taxon>Ladona</taxon>
    </lineage>
</organism>
<evidence type="ECO:0000256" key="1">
    <source>
        <dbReference type="ARBA" id="ARBA00010617"/>
    </source>
</evidence>
<evidence type="ECO:0000256" key="2">
    <source>
        <dbReference type="ARBA" id="ARBA00023033"/>
    </source>
</evidence>
<evidence type="ECO:0000256" key="3">
    <source>
        <dbReference type="PIRSR" id="PIRSR602401-1"/>
    </source>
</evidence>